<dbReference type="EMBL" id="VSSQ01000693">
    <property type="protein sequence ID" value="MPL99871.1"/>
    <property type="molecule type" value="Genomic_DNA"/>
</dbReference>
<dbReference type="Gene3D" id="3.40.50.300">
    <property type="entry name" value="P-loop containing nucleotide triphosphate hydrolases"/>
    <property type="match status" value="1"/>
</dbReference>
<evidence type="ECO:0000256" key="8">
    <source>
        <dbReference type="ARBA" id="ARBA00022989"/>
    </source>
</evidence>
<evidence type="ECO:0000256" key="4">
    <source>
        <dbReference type="ARBA" id="ARBA00022496"/>
    </source>
</evidence>
<feature type="transmembrane region" description="Helical" evidence="13">
    <location>
        <begin position="465"/>
        <end position="484"/>
    </location>
</feature>
<dbReference type="InterPro" id="IPR030389">
    <property type="entry name" value="G_FEOB_dom"/>
</dbReference>
<evidence type="ECO:0000256" key="10">
    <source>
        <dbReference type="ARBA" id="ARBA00023065"/>
    </source>
</evidence>
<evidence type="ECO:0000256" key="9">
    <source>
        <dbReference type="ARBA" id="ARBA00023004"/>
    </source>
</evidence>
<keyword evidence="10" id="KW-0406">Ion transport</keyword>
<keyword evidence="5" id="KW-0997">Cell inner membrane</keyword>
<dbReference type="InterPro" id="IPR011640">
    <property type="entry name" value="Fe2_transport_prot_B_C"/>
</dbReference>
<feature type="transmembrane region" description="Helical" evidence="13">
    <location>
        <begin position="621"/>
        <end position="640"/>
    </location>
</feature>
<dbReference type="PANTHER" id="PTHR43185:SF1">
    <property type="entry name" value="FE(2+) TRANSPORTER FEOB"/>
    <property type="match status" value="1"/>
</dbReference>
<evidence type="ECO:0000256" key="7">
    <source>
        <dbReference type="ARBA" id="ARBA00022741"/>
    </source>
</evidence>
<evidence type="ECO:0000256" key="12">
    <source>
        <dbReference type="ARBA" id="ARBA00023136"/>
    </source>
</evidence>
<feature type="transmembrane region" description="Helical" evidence="13">
    <location>
        <begin position="375"/>
        <end position="400"/>
    </location>
</feature>
<dbReference type="InterPro" id="IPR006073">
    <property type="entry name" value="GTP-bd"/>
</dbReference>
<dbReference type="CDD" id="cd01879">
    <property type="entry name" value="FeoB"/>
    <property type="match status" value="1"/>
</dbReference>
<feature type="transmembrane region" description="Helical" evidence="13">
    <location>
        <begin position="406"/>
        <end position="427"/>
    </location>
</feature>
<keyword evidence="7" id="KW-0547">Nucleotide-binding</keyword>
<dbReference type="Pfam" id="PF07670">
    <property type="entry name" value="Gate"/>
    <property type="match status" value="2"/>
</dbReference>
<feature type="transmembrane region" description="Helical" evidence="13">
    <location>
        <begin position="340"/>
        <end position="363"/>
    </location>
</feature>
<comment type="subcellular location">
    <subcellularLocation>
        <location evidence="1">Cell inner membrane</location>
        <topology evidence="1">Multi-pass membrane protein</topology>
    </subcellularLocation>
</comment>
<protein>
    <submittedName>
        <fullName evidence="15">Fe(2+) transporter FeoB</fullName>
    </submittedName>
</protein>
<dbReference type="NCBIfam" id="TIGR00437">
    <property type="entry name" value="feoB"/>
    <property type="match status" value="1"/>
</dbReference>
<dbReference type="FunFam" id="3.40.50.300:FF:000426">
    <property type="entry name" value="Ferrous iron transport protein B"/>
    <property type="match status" value="1"/>
</dbReference>
<sequence>MSITIALAGNPNSGKTTVFNALTGAKQHVGNWPGVTVDKKEGQYRKDKNLTILDLPGTYSLSPYSAEEIITRTYIVEEKPSCIIDVLDGTSLERNLYLALQILETGTPTVLAVNMMDEVAAKGDVIDVARLEAELGVAVVPIEARNNKGLDQLMEAVNRTIEQNRRPKQLELYSLAGKVDEDTLADRRYSYIQSLVETCVHSKRTQVVHIESLSDKLDKVLTHRLFALPVFALVMYVLFSMTFSENFLFVPGLPSPGIALATLVETLWGGLTGVVSTFLENAGAADWAYSLVVDGVLEGIGAIFGFLPLILVLYLLMSFLEDSGYMARVAFVMDRIFRRFGLSGRSFIPLLMGFGCSVPAIMATRTLDSEKDRRITTLLCGFMPCGAKLPIFIMFVSVFFSEGNKTLVIFFLYALSLTVSILVSLIINRIAYRGQVSNFLMELPQYRLPTVRSVWIHGFEKVKGFVQKAGTVILAATILIWLLSNFNLHSFTGRNQIERGTVLSGMDDSFLASVGKTVAPVFKPTGFGAWRPTVGIATGWVAKEMVVVTLAQLYSEDVNDEYLERYFSSMDGDALSDLGFTDGLYSGDEAFDIYTEAVLMEGSDEHALSTLRTDIPTKQAALAYMAFNLLCMPCFAAVGAMKRELKSWKRTASAVGIQMATAYVVALLINLIGSLV</sequence>
<feature type="transmembrane region" description="Helical" evidence="13">
    <location>
        <begin position="225"/>
        <end position="244"/>
    </location>
</feature>
<evidence type="ECO:0000256" key="6">
    <source>
        <dbReference type="ARBA" id="ARBA00022692"/>
    </source>
</evidence>
<dbReference type="SUPFAM" id="SSF52540">
    <property type="entry name" value="P-loop containing nucleoside triphosphate hydrolases"/>
    <property type="match status" value="1"/>
</dbReference>
<dbReference type="PROSITE" id="PS51711">
    <property type="entry name" value="G_FEOB"/>
    <property type="match status" value="1"/>
</dbReference>
<feature type="domain" description="FeoB-type G" evidence="14">
    <location>
        <begin position="2"/>
        <end position="163"/>
    </location>
</feature>
<feature type="transmembrane region" description="Helical" evidence="13">
    <location>
        <begin position="652"/>
        <end position="673"/>
    </location>
</feature>
<keyword evidence="11" id="KW-0342">GTP-binding</keyword>
<evidence type="ECO:0000259" key="14">
    <source>
        <dbReference type="PROSITE" id="PS51711"/>
    </source>
</evidence>
<keyword evidence="12 13" id="KW-0472">Membrane</keyword>
<dbReference type="GO" id="GO:0005886">
    <property type="term" value="C:plasma membrane"/>
    <property type="evidence" value="ECO:0007669"/>
    <property type="project" value="UniProtKB-SubCell"/>
</dbReference>
<evidence type="ECO:0000256" key="13">
    <source>
        <dbReference type="SAM" id="Phobius"/>
    </source>
</evidence>
<dbReference type="Pfam" id="PF02421">
    <property type="entry name" value="FeoB_N"/>
    <property type="match status" value="1"/>
</dbReference>
<dbReference type="GO" id="GO:0005525">
    <property type="term" value="F:GTP binding"/>
    <property type="evidence" value="ECO:0007669"/>
    <property type="project" value="UniProtKB-KW"/>
</dbReference>
<dbReference type="PRINTS" id="PR00326">
    <property type="entry name" value="GTP1OBG"/>
</dbReference>
<proteinExistence type="predicted"/>
<dbReference type="InterPro" id="IPR003373">
    <property type="entry name" value="Fe2_transport_prot-B"/>
</dbReference>
<feature type="transmembrane region" description="Helical" evidence="13">
    <location>
        <begin position="256"/>
        <end position="279"/>
    </location>
</feature>
<dbReference type="InterPro" id="IPR011642">
    <property type="entry name" value="Gate_dom"/>
</dbReference>
<evidence type="ECO:0000256" key="1">
    <source>
        <dbReference type="ARBA" id="ARBA00004429"/>
    </source>
</evidence>
<gene>
    <name evidence="15" type="primary">feoB_24</name>
    <name evidence="15" type="ORF">SDC9_46092</name>
</gene>
<organism evidence="15">
    <name type="scientific">bioreactor metagenome</name>
    <dbReference type="NCBI Taxonomy" id="1076179"/>
    <lineage>
        <taxon>unclassified sequences</taxon>
        <taxon>metagenomes</taxon>
        <taxon>ecological metagenomes</taxon>
    </lineage>
</organism>
<keyword evidence="2" id="KW-0813">Transport</keyword>
<keyword evidence="3" id="KW-1003">Cell membrane</keyword>
<dbReference type="InterPro" id="IPR050860">
    <property type="entry name" value="FeoB_GTPase"/>
</dbReference>
<reference evidence="15" key="1">
    <citation type="submission" date="2019-08" db="EMBL/GenBank/DDBJ databases">
        <authorList>
            <person name="Kucharzyk K."/>
            <person name="Murdoch R.W."/>
            <person name="Higgins S."/>
            <person name="Loffler F."/>
        </authorList>
    </citation>
    <scope>NUCLEOTIDE SEQUENCE</scope>
</reference>
<accession>A0A644W820</accession>
<dbReference type="PANTHER" id="PTHR43185">
    <property type="entry name" value="FERROUS IRON TRANSPORT PROTEIN B"/>
    <property type="match status" value="1"/>
</dbReference>
<evidence type="ECO:0000256" key="2">
    <source>
        <dbReference type="ARBA" id="ARBA00022448"/>
    </source>
</evidence>
<keyword evidence="9" id="KW-0408">Iron</keyword>
<evidence type="ECO:0000256" key="5">
    <source>
        <dbReference type="ARBA" id="ARBA00022519"/>
    </source>
</evidence>
<dbReference type="Pfam" id="PF07664">
    <property type="entry name" value="FeoB_C"/>
    <property type="match status" value="1"/>
</dbReference>
<evidence type="ECO:0000256" key="3">
    <source>
        <dbReference type="ARBA" id="ARBA00022475"/>
    </source>
</evidence>
<dbReference type="GO" id="GO:0015093">
    <property type="term" value="F:ferrous iron transmembrane transporter activity"/>
    <property type="evidence" value="ECO:0007669"/>
    <property type="project" value="InterPro"/>
</dbReference>
<feature type="transmembrane region" description="Helical" evidence="13">
    <location>
        <begin position="291"/>
        <end position="320"/>
    </location>
</feature>
<keyword evidence="4" id="KW-0410">Iron transport</keyword>
<comment type="caution">
    <text evidence="15">The sequence shown here is derived from an EMBL/GenBank/DDBJ whole genome shotgun (WGS) entry which is preliminary data.</text>
</comment>
<dbReference type="AlphaFoldDB" id="A0A644W820"/>
<evidence type="ECO:0000256" key="11">
    <source>
        <dbReference type="ARBA" id="ARBA00023134"/>
    </source>
</evidence>
<keyword evidence="6 13" id="KW-0812">Transmembrane</keyword>
<dbReference type="InterPro" id="IPR027417">
    <property type="entry name" value="P-loop_NTPase"/>
</dbReference>
<keyword evidence="8 13" id="KW-1133">Transmembrane helix</keyword>
<evidence type="ECO:0000313" key="15">
    <source>
        <dbReference type="EMBL" id="MPL99871.1"/>
    </source>
</evidence>
<name>A0A644W820_9ZZZZ</name>